<dbReference type="Proteomes" id="UP001156664">
    <property type="component" value="Unassembled WGS sequence"/>
</dbReference>
<dbReference type="InterPro" id="IPR001423">
    <property type="entry name" value="LysoPLipase_patatin_CS"/>
</dbReference>
<comment type="similarity">
    <text evidence="1">Belongs to the NTE family.</text>
</comment>
<dbReference type="RefSeq" id="WP_284281446.1">
    <property type="nucleotide sequence ID" value="NZ_BSOJ01000018.1"/>
</dbReference>
<dbReference type="InterPro" id="IPR014710">
    <property type="entry name" value="RmlC-like_jellyroll"/>
</dbReference>
<dbReference type="InterPro" id="IPR018490">
    <property type="entry name" value="cNMP-bd_dom_sf"/>
</dbReference>
<dbReference type="Gene3D" id="2.60.120.10">
    <property type="entry name" value="Jelly Rolls"/>
    <property type="match status" value="1"/>
</dbReference>
<feature type="short sequence motif" description="GXSXG" evidence="5">
    <location>
        <begin position="348"/>
        <end position="352"/>
    </location>
</feature>
<keyword evidence="3 5" id="KW-0442">Lipid degradation</keyword>
<dbReference type="SUPFAM" id="SSF52151">
    <property type="entry name" value="FabD/lysophospholipase-like"/>
    <property type="match status" value="1"/>
</dbReference>
<dbReference type="PANTHER" id="PTHR14226:SF29">
    <property type="entry name" value="NEUROPATHY TARGET ESTERASE SWS"/>
    <property type="match status" value="1"/>
</dbReference>
<evidence type="ECO:0000259" key="7">
    <source>
        <dbReference type="PROSITE" id="PS51635"/>
    </source>
</evidence>
<sequence length="581" mass="64171">MSNLNAHPVDSMQAAIELLANRLDLKTEDAGHLLAASKLITLERGQRLFEQGDHSESFYIVLKGQLLGQRSRPDGFIDLTLSFFPGEIIGELGFFDHSPRTLSVHARRDSHLLEIDGKAFEEYGKRSRSVYNHLIRVLVSRFKRELGYSASSNQHQFVWFQNLAGLSGDVLQLKGRLTGQLGKRCKLNTWTGSEGFTPSQQVSGALTHMEWIESADEQDFPGEALLDDLDGVVLFLDAQSLEDPAVVSQLRRYHICPDAQIDLRVVLLHRLKRVQPQLASRIRAIVSDRVTVLHLRTGHDQDLVRVARHILGDTLGLVLGGGGARGFAHAGFYRALHEHGVVIDSIGGTSMGALVGALIASGLGPDEVDKALALSFRKGLPFGLRDYLLPRHGLIRSASVDNMYRRAFGQSTIEDQLIPFYAVSCNLTTGNQHLFDQGELWQAVRASTSIPVFFEPCVVNNHILVDGALLNNVPVDFMRARGVRRIVSVDVGMEADLAVTAGDQPADRAQLPTVMKSLMRVIELGGIAKSRQARSMSDVYVQPPIEKIGLLEFERRDEVIALGYEAGLKAVQNIRSLYPEQ</sequence>
<feature type="short sequence motif" description="DGA/G" evidence="5">
    <location>
        <begin position="466"/>
        <end position="468"/>
    </location>
</feature>
<gene>
    <name evidence="8" type="ORF">GCM10007875_18680</name>
</gene>
<evidence type="ECO:0000313" key="8">
    <source>
        <dbReference type="EMBL" id="GLR26778.1"/>
    </source>
</evidence>
<dbReference type="InterPro" id="IPR050301">
    <property type="entry name" value="NTE"/>
</dbReference>
<organism evidence="8 9">
    <name type="scientific">Limnobacter litoralis</name>
    <dbReference type="NCBI Taxonomy" id="481366"/>
    <lineage>
        <taxon>Bacteria</taxon>
        <taxon>Pseudomonadati</taxon>
        <taxon>Pseudomonadota</taxon>
        <taxon>Betaproteobacteria</taxon>
        <taxon>Burkholderiales</taxon>
        <taxon>Burkholderiaceae</taxon>
        <taxon>Limnobacter</taxon>
    </lineage>
</organism>
<dbReference type="PROSITE" id="PS01237">
    <property type="entry name" value="UPF0028"/>
    <property type="match status" value="1"/>
</dbReference>
<dbReference type="EMBL" id="BSOJ01000018">
    <property type="protein sequence ID" value="GLR26778.1"/>
    <property type="molecule type" value="Genomic_DNA"/>
</dbReference>
<dbReference type="Gene3D" id="3.40.1090.10">
    <property type="entry name" value="Cytosolic phospholipase A2 catalytic domain"/>
    <property type="match status" value="2"/>
</dbReference>
<keyword evidence="9" id="KW-1185">Reference proteome</keyword>
<feature type="active site" description="Nucleophile" evidence="5">
    <location>
        <position position="350"/>
    </location>
</feature>
<dbReference type="PANTHER" id="PTHR14226">
    <property type="entry name" value="NEUROPATHY TARGET ESTERASE/SWISS CHEESE D.MELANOGASTER"/>
    <property type="match status" value="1"/>
</dbReference>
<evidence type="ECO:0000256" key="1">
    <source>
        <dbReference type="ARBA" id="ARBA00006636"/>
    </source>
</evidence>
<dbReference type="InterPro" id="IPR016035">
    <property type="entry name" value="Acyl_Trfase/lysoPLipase"/>
</dbReference>
<dbReference type="PROSITE" id="PS50042">
    <property type="entry name" value="CNMP_BINDING_3"/>
    <property type="match status" value="1"/>
</dbReference>
<proteinExistence type="inferred from homology"/>
<dbReference type="CDD" id="cd00038">
    <property type="entry name" value="CAP_ED"/>
    <property type="match status" value="1"/>
</dbReference>
<accession>A0ABQ5YQ90</accession>
<evidence type="ECO:0000313" key="9">
    <source>
        <dbReference type="Proteomes" id="UP001156664"/>
    </source>
</evidence>
<evidence type="ECO:0000256" key="5">
    <source>
        <dbReference type="PROSITE-ProRule" id="PRU01161"/>
    </source>
</evidence>
<dbReference type="SUPFAM" id="SSF51206">
    <property type="entry name" value="cAMP-binding domain-like"/>
    <property type="match status" value="1"/>
</dbReference>
<feature type="short sequence motif" description="GXGXXG" evidence="5">
    <location>
        <begin position="321"/>
        <end position="326"/>
    </location>
</feature>
<comment type="caution">
    <text evidence="8">The sequence shown here is derived from an EMBL/GenBank/DDBJ whole genome shotgun (WGS) entry which is preliminary data.</text>
</comment>
<reference evidence="9" key="1">
    <citation type="journal article" date="2019" name="Int. J. Syst. Evol. Microbiol.">
        <title>The Global Catalogue of Microorganisms (GCM) 10K type strain sequencing project: providing services to taxonomists for standard genome sequencing and annotation.</title>
        <authorList>
            <consortium name="The Broad Institute Genomics Platform"/>
            <consortium name="The Broad Institute Genome Sequencing Center for Infectious Disease"/>
            <person name="Wu L."/>
            <person name="Ma J."/>
        </authorList>
    </citation>
    <scope>NUCLEOTIDE SEQUENCE [LARGE SCALE GENOMIC DNA]</scope>
    <source>
        <strain evidence="9">NBRC 105857</strain>
    </source>
</reference>
<dbReference type="InterPro" id="IPR000595">
    <property type="entry name" value="cNMP-bd_dom"/>
</dbReference>
<feature type="domain" description="PNPLA" evidence="7">
    <location>
        <begin position="317"/>
        <end position="479"/>
    </location>
</feature>
<feature type="active site" description="Proton acceptor" evidence="5">
    <location>
        <position position="466"/>
    </location>
</feature>
<dbReference type="PROSITE" id="PS51635">
    <property type="entry name" value="PNPLA"/>
    <property type="match status" value="1"/>
</dbReference>
<dbReference type="InterPro" id="IPR002641">
    <property type="entry name" value="PNPLA_dom"/>
</dbReference>
<evidence type="ECO:0000256" key="2">
    <source>
        <dbReference type="ARBA" id="ARBA00022801"/>
    </source>
</evidence>
<keyword evidence="2 5" id="KW-0378">Hydrolase</keyword>
<feature type="domain" description="Cyclic nucleotide-binding" evidence="6">
    <location>
        <begin position="24"/>
        <end position="122"/>
    </location>
</feature>
<dbReference type="Pfam" id="PF00027">
    <property type="entry name" value="cNMP_binding"/>
    <property type="match status" value="1"/>
</dbReference>
<evidence type="ECO:0000256" key="4">
    <source>
        <dbReference type="ARBA" id="ARBA00023098"/>
    </source>
</evidence>
<dbReference type="CDD" id="cd07205">
    <property type="entry name" value="Pat_PNPLA6_PNPLA7_NTE1_like"/>
    <property type="match status" value="1"/>
</dbReference>
<evidence type="ECO:0000259" key="6">
    <source>
        <dbReference type="PROSITE" id="PS50042"/>
    </source>
</evidence>
<keyword evidence="4 5" id="KW-0443">Lipid metabolism</keyword>
<dbReference type="Pfam" id="PF01734">
    <property type="entry name" value="Patatin"/>
    <property type="match status" value="1"/>
</dbReference>
<protein>
    <submittedName>
        <fullName evidence="8">Cyclic nucleotide-binding protein</fullName>
    </submittedName>
</protein>
<evidence type="ECO:0000256" key="3">
    <source>
        <dbReference type="ARBA" id="ARBA00022963"/>
    </source>
</evidence>
<name>A0ABQ5YQ90_9BURK</name>
<dbReference type="SMART" id="SM00100">
    <property type="entry name" value="cNMP"/>
    <property type="match status" value="1"/>
</dbReference>